<dbReference type="AlphaFoldDB" id="A0A2R5HGH1"/>
<evidence type="ECO:0000313" key="2">
    <source>
        <dbReference type="Proteomes" id="UP000245021"/>
    </source>
</evidence>
<dbReference type="EMBL" id="BFFO01000003">
    <property type="protein sequence ID" value="GBG96435.1"/>
    <property type="molecule type" value="Genomic_DNA"/>
</dbReference>
<reference evidence="1 2" key="1">
    <citation type="journal article" date="2018" name="Genome Announc.">
        <title>Draft Genome Sequence of Lactococcus sp. Strain NtB2 (JCM 32569), Isolated from the Gut of the Higher Termite Nasutitermes takasagoensis.</title>
        <authorList>
            <person name="Noda S."/>
            <person name="Aihara C."/>
            <person name="Yuki M."/>
            <person name="Ohkuma M."/>
        </authorList>
    </citation>
    <scope>NUCLEOTIDE SEQUENCE [LARGE SCALE GENOMIC DNA]</scope>
    <source>
        <strain evidence="1 2">NtB2</strain>
    </source>
</reference>
<evidence type="ECO:0000313" key="1">
    <source>
        <dbReference type="EMBL" id="GBG96435.1"/>
    </source>
</evidence>
<accession>A0A2R5HGH1</accession>
<keyword evidence="2" id="KW-1185">Reference proteome</keyword>
<proteinExistence type="predicted"/>
<comment type="caution">
    <text evidence="1">The sequence shown here is derived from an EMBL/GenBank/DDBJ whole genome shotgun (WGS) entry which is preliminary data.</text>
</comment>
<organism evidence="1 2">
    <name type="scientific">Lactococcus termiticola</name>
    <dbReference type="NCBI Taxonomy" id="2169526"/>
    <lineage>
        <taxon>Bacteria</taxon>
        <taxon>Bacillati</taxon>
        <taxon>Bacillota</taxon>
        <taxon>Bacilli</taxon>
        <taxon>Lactobacillales</taxon>
        <taxon>Streptococcaceae</taxon>
        <taxon>Lactococcus</taxon>
    </lineage>
</organism>
<dbReference type="RefSeq" id="WP_109245413.1">
    <property type="nucleotide sequence ID" value="NZ_BFFO01000003.1"/>
</dbReference>
<name>A0A2R5HGH1_9LACT</name>
<gene>
    <name evidence="1" type="ORF">NtB2_00547</name>
</gene>
<dbReference type="Proteomes" id="UP000245021">
    <property type="component" value="Unassembled WGS sequence"/>
</dbReference>
<dbReference type="OrthoDB" id="2243729at2"/>
<sequence>MTTQELIAKLQEMPMEANVKIIQEDLSGERFFDLETVESMTRLLMTTEGIEKVETVIIGI</sequence>
<protein>
    <submittedName>
        <fullName evidence="1">Uncharacterized protein</fullName>
    </submittedName>
</protein>